<dbReference type="EMBL" id="CP000251">
    <property type="protein sequence ID" value="ABC83592.1"/>
    <property type="molecule type" value="Genomic_DNA"/>
</dbReference>
<feature type="domain" description="Lipid/polyisoprenoid-binding YceI-like" evidence="2">
    <location>
        <begin position="23"/>
        <end position="192"/>
    </location>
</feature>
<dbReference type="SUPFAM" id="SSF101874">
    <property type="entry name" value="YceI-like"/>
    <property type="match status" value="1"/>
</dbReference>
<dbReference type="STRING" id="290397.Adeh_3826"/>
<reference evidence="3" key="1">
    <citation type="submission" date="2006-01" db="EMBL/GenBank/DDBJ databases">
        <title>Complete sequence of Anaeromyxobacter dehalogenans 2CP-C.</title>
        <authorList>
            <consortium name="US DOE Joint Genome Institute"/>
            <person name="Copeland A."/>
            <person name="Lucas S."/>
            <person name="Lapidus A."/>
            <person name="Barry K."/>
            <person name="Detter J.C."/>
            <person name="Glavina T."/>
            <person name="Hammon N."/>
            <person name="Israni S."/>
            <person name="Pitluck S."/>
            <person name="Brettin T."/>
            <person name="Bruce D."/>
            <person name="Han C."/>
            <person name="Tapia R."/>
            <person name="Gilna P."/>
            <person name="Kiss H."/>
            <person name="Schmutz J."/>
            <person name="Larimer F."/>
            <person name="Land M."/>
            <person name="Kyrpides N."/>
            <person name="Anderson I."/>
            <person name="Sanford R.A."/>
            <person name="Ritalahti K.M."/>
            <person name="Thomas H.S."/>
            <person name="Kirby J.R."/>
            <person name="Zhulin I.B."/>
            <person name="Loeffler F.E."/>
            <person name="Richardson P."/>
        </authorList>
    </citation>
    <scope>NUCLEOTIDE SEQUENCE</scope>
    <source>
        <strain evidence="3">2CP-C</strain>
    </source>
</reference>
<dbReference type="OrthoDB" id="9811006at2"/>
<keyword evidence="1" id="KW-0732">Signal</keyword>
<dbReference type="HOGENOM" id="CLU_071003_3_0_7"/>
<proteinExistence type="predicted"/>
<dbReference type="PANTHER" id="PTHR34406">
    <property type="entry name" value="PROTEIN YCEI"/>
    <property type="match status" value="1"/>
</dbReference>
<evidence type="ECO:0000313" key="3">
    <source>
        <dbReference type="EMBL" id="ABC83592.1"/>
    </source>
</evidence>
<feature type="signal peptide" evidence="1">
    <location>
        <begin position="1"/>
        <end position="19"/>
    </location>
</feature>
<dbReference type="RefSeq" id="WP_011422874.1">
    <property type="nucleotide sequence ID" value="NC_007760.1"/>
</dbReference>
<name>Q2IG85_ANADE</name>
<accession>Q2IG85</accession>
<dbReference type="InterPro" id="IPR007372">
    <property type="entry name" value="Lipid/polyisoprenoid-bd_YceI"/>
</dbReference>
<gene>
    <name evidence="3" type="ordered locus">Adeh_3826</name>
</gene>
<dbReference type="Proteomes" id="UP000001935">
    <property type="component" value="Chromosome"/>
</dbReference>
<dbReference type="AlphaFoldDB" id="Q2IG85"/>
<dbReference type="eggNOG" id="COG2353">
    <property type="taxonomic scope" value="Bacteria"/>
</dbReference>
<evidence type="ECO:0000313" key="4">
    <source>
        <dbReference type="Proteomes" id="UP000001935"/>
    </source>
</evidence>
<dbReference type="Pfam" id="PF04264">
    <property type="entry name" value="YceI"/>
    <property type="match status" value="1"/>
</dbReference>
<dbReference type="SMART" id="SM00867">
    <property type="entry name" value="YceI"/>
    <property type="match status" value="1"/>
</dbReference>
<feature type="chain" id="PRO_5004209663" evidence="1">
    <location>
        <begin position="20"/>
        <end position="201"/>
    </location>
</feature>
<dbReference type="PANTHER" id="PTHR34406:SF1">
    <property type="entry name" value="PROTEIN YCEI"/>
    <property type="match status" value="1"/>
</dbReference>
<organism evidence="3 4">
    <name type="scientific">Anaeromyxobacter dehalogenans (strain 2CP-C)</name>
    <dbReference type="NCBI Taxonomy" id="290397"/>
    <lineage>
        <taxon>Bacteria</taxon>
        <taxon>Pseudomonadati</taxon>
        <taxon>Myxococcota</taxon>
        <taxon>Myxococcia</taxon>
        <taxon>Myxococcales</taxon>
        <taxon>Cystobacterineae</taxon>
        <taxon>Anaeromyxobacteraceae</taxon>
        <taxon>Anaeromyxobacter</taxon>
    </lineage>
</organism>
<dbReference type="KEGG" id="ade:Adeh_3826"/>
<dbReference type="Gene3D" id="2.40.128.110">
    <property type="entry name" value="Lipid/polyisoprenoid-binding, YceI-like"/>
    <property type="match status" value="1"/>
</dbReference>
<protein>
    <submittedName>
        <fullName evidence="3">YceI</fullName>
    </submittedName>
</protein>
<dbReference type="InterPro" id="IPR036761">
    <property type="entry name" value="TTHA0802/YceI-like_sf"/>
</dbReference>
<evidence type="ECO:0000256" key="1">
    <source>
        <dbReference type="SAM" id="SignalP"/>
    </source>
</evidence>
<sequence length="201" mass="21619">MKRLLPVLLALAVPALAHAQADTWNIDPAHTLSSFTVRHLVITNVRGEFGKTTGAVKLDEKDLAKSSVEATIDATTLNTRVPDRDAHLKSPDFFDVAKYPTLTFKSTKVEKIGEGKLKVTGDLTMKGVTKPVVLEVLGPTSAIKDPGGNLRRGLVATTMVNRRDFGLNWSKTVEAGPVVGDEVKIEIEAELVKAAPKQAGK</sequence>
<evidence type="ECO:0000259" key="2">
    <source>
        <dbReference type="SMART" id="SM00867"/>
    </source>
</evidence>